<accession>A0A4U8W9D2</accession>
<name>A0A4U8W9D2_9NOCA</name>
<dbReference type="Proteomes" id="UP000290439">
    <property type="component" value="Chromosome"/>
</dbReference>
<sequence>MTTIALLAAMMLALLIGIALGIHTARDEHRAGTLRGRYCRKRTRRRYWLTFA</sequence>
<reference evidence="1 2" key="1">
    <citation type="submission" date="2019-02" db="EMBL/GenBank/DDBJ databases">
        <authorList>
            <consortium name="Pathogen Informatics"/>
        </authorList>
    </citation>
    <scope>NUCLEOTIDE SEQUENCE [LARGE SCALE GENOMIC DNA]</scope>
    <source>
        <strain evidence="1 2">3012STDY6756504</strain>
    </source>
</reference>
<protein>
    <submittedName>
        <fullName evidence="1">Uncharacterized protein</fullName>
    </submittedName>
</protein>
<evidence type="ECO:0000313" key="2">
    <source>
        <dbReference type="Proteomes" id="UP000290439"/>
    </source>
</evidence>
<dbReference type="EMBL" id="LR215973">
    <property type="protein sequence ID" value="VFB01780.1"/>
    <property type="molecule type" value="Genomic_DNA"/>
</dbReference>
<gene>
    <name evidence="1" type="ORF">NCTC10797_05607</name>
</gene>
<organism evidence="1 2">
    <name type="scientific">Nocardia cyriacigeorgica</name>
    <dbReference type="NCBI Taxonomy" id="135487"/>
    <lineage>
        <taxon>Bacteria</taxon>
        <taxon>Bacillati</taxon>
        <taxon>Actinomycetota</taxon>
        <taxon>Actinomycetes</taxon>
        <taxon>Mycobacteriales</taxon>
        <taxon>Nocardiaceae</taxon>
        <taxon>Nocardia</taxon>
    </lineage>
</organism>
<evidence type="ECO:0000313" key="1">
    <source>
        <dbReference type="EMBL" id="VFB01780.1"/>
    </source>
</evidence>
<dbReference type="AlphaFoldDB" id="A0A4U8W9D2"/>
<dbReference type="RefSeq" id="WP_156090816.1">
    <property type="nucleotide sequence ID" value="NZ_CP107969.1"/>
</dbReference>
<proteinExistence type="predicted"/>